<feature type="transmembrane region" description="Helical" evidence="1">
    <location>
        <begin position="54"/>
        <end position="72"/>
    </location>
</feature>
<keyword evidence="1" id="KW-1133">Transmembrane helix</keyword>
<evidence type="ECO:0008006" key="4">
    <source>
        <dbReference type="Google" id="ProtNLM"/>
    </source>
</evidence>
<evidence type="ECO:0000313" key="2">
    <source>
        <dbReference type="EMBL" id="CAK67252.1"/>
    </source>
</evidence>
<keyword evidence="1" id="KW-0812">Transmembrane</keyword>
<dbReference type="GeneID" id="5020434"/>
<dbReference type="HOGENOM" id="CLU_1725840_0_0_1"/>
<dbReference type="RefSeq" id="XP_001434649.1">
    <property type="nucleotide sequence ID" value="XM_001434612.1"/>
</dbReference>
<evidence type="ECO:0000256" key="1">
    <source>
        <dbReference type="SAM" id="Phobius"/>
    </source>
</evidence>
<keyword evidence="3" id="KW-1185">Reference proteome</keyword>
<dbReference type="EMBL" id="CT868051">
    <property type="protein sequence ID" value="CAK67252.1"/>
    <property type="molecule type" value="Genomic_DNA"/>
</dbReference>
<name>A0C8Y5_PARTE</name>
<reference evidence="2 3" key="1">
    <citation type="journal article" date="2006" name="Nature">
        <title>Global trends of whole-genome duplications revealed by the ciliate Paramecium tetraurelia.</title>
        <authorList>
            <consortium name="Genoscope"/>
            <person name="Aury J.-M."/>
            <person name="Jaillon O."/>
            <person name="Duret L."/>
            <person name="Noel B."/>
            <person name="Jubin C."/>
            <person name="Porcel B.M."/>
            <person name="Segurens B."/>
            <person name="Daubin V."/>
            <person name="Anthouard V."/>
            <person name="Aiach N."/>
            <person name="Arnaiz O."/>
            <person name="Billaut A."/>
            <person name="Beisson J."/>
            <person name="Blanc I."/>
            <person name="Bouhouche K."/>
            <person name="Camara F."/>
            <person name="Duharcourt S."/>
            <person name="Guigo R."/>
            <person name="Gogendeau D."/>
            <person name="Katinka M."/>
            <person name="Keller A.-M."/>
            <person name="Kissmehl R."/>
            <person name="Klotz C."/>
            <person name="Koll F."/>
            <person name="Le Moue A."/>
            <person name="Lepere C."/>
            <person name="Malinsky S."/>
            <person name="Nowacki M."/>
            <person name="Nowak J.K."/>
            <person name="Plattner H."/>
            <person name="Poulain J."/>
            <person name="Ruiz F."/>
            <person name="Serrano V."/>
            <person name="Zagulski M."/>
            <person name="Dessen P."/>
            <person name="Betermier M."/>
            <person name="Weissenbach J."/>
            <person name="Scarpelli C."/>
            <person name="Schachter V."/>
            <person name="Sperling L."/>
            <person name="Meyer E."/>
            <person name="Cohen J."/>
            <person name="Wincker P."/>
        </authorList>
    </citation>
    <scope>NUCLEOTIDE SEQUENCE [LARGE SCALE GENOMIC DNA]</scope>
    <source>
        <strain evidence="2 3">Stock d4-2</strain>
    </source>
</reference>
<dbReference type="InParanoid" id="A0C8Y5"/>
<protein>
    <recommendedName>
        <fullName evidence="4">Transmembrane protein</fullName>
    </recommendedName>
</protein>
<dbReference type="Proteomes" id="UP000000600">
    <property type="component" value="Unassembled WGS sequence"/>
</dbReference>
<gene>
    <name evidence="2" type="ORF">GSPATT00036388001</name>
</gene>
<proteinExistence type="predicted"/>
<accession>A0C8Y5</accession>
<evidence type="ECO:0000313" key="3">
    <source>
        <dbReference type="Proteomes" id="UP000000600"/>
    </source>
</evidence>
<keyword evidence="1" id="KW-0472">Membrane</keyword>
<dbReference type="KEGG" id="ptm:GSPATT00036388001"/>
<dbReference type="AlphaFoldDB" id="A0C8Y5"/>
<organism evidence="2 3">
    <name type="scientific">Paramecium tetraurelia</name>
    <dbReference type="NCBI Taxonomy" id="5888"/>
    <lineage>
        <taxon>Eukaryota</taxon>
        <taxon>Sar</taxon>
        <taxon>Alveolata</taxon>
        <taxon>Ciliophora</taxon>
        <taxon>Intramacronucleata</taxon>
        <taxon>Oligohymenophorea</taxon>
        <taxon>Peniculida</taxon>
        <taxon>Parameciidae</taxon>
        <taxon>Paramecium</taxon>
    </lineage>
</organism>
<sequence length="152" mass="18845">MKKINLIFKQDCFKNKIQIILKFRILLCFSYYIKQYQNYIRLKFKDSNPYLRNYFFYINQFSVLTINTWVFFQNLRLLAFSKEIQLPFGIFWLNHLQEINCSYINKIVQLCIFRQNQNFLEYLNFNQNFLKVKVLDLILPEFLRSQEIYQII</sequence>